<dbReference type="EMBL" id="OZ034813">
    <property type="protein sequence ID" value="CAL1357941.1"/>
    <property type="molecule type" value="Genomic_DNA"/>
</dbReference>
<keyword evidence="2" id="KW-1185">Reference proteome</keyword>
<sequence length="197" mass="21887">MDFLKSSPILPTHLATISISSYLHSIFPVLLFVRPLLLLLTRDPVHKSLADALCLSLCLSSSGSRRFLFRGGDGSADGATRVFGSMMERKKRGKGMDCRISLSQICRSRCRTIRRQGDPREEETTRDYGDRGELAWTAPTRPGWRQRWGLSRIGGGGFGKSTAAAGLERARRRWVHLFRASIWRGEKKTAGGGTGFC</sequence>
<proteinExistence type="predicted"/>
<gene>
    <name evidence="1" type="ORF">LTRI10_LOCUS5535</name>
</gene>
<accession>A0AAV2CP57</accession>
<dbReference type="Proteomes" id="UP001497516">
    <property type="component" value="Chromosome 1"/>
</dbReference>
<dbReference type="AlphaFoldDB" id="A0AAV2CP57"/>
<reference evidence="1 2" key="1">
    <citation type="submission" date="2024-04" db="EMBL/GenBank/DDBJ databases">
        <authorList>
            <person name="Fracassetti M."/>
        </authorList>
    </citation>
    <scope>NUCLEOTIDE SEQUENCE [LARGE SCALE GENOMIC DNA]</scope>
</reference>
<name>A0AAV2CP57_9ROSI</name>
<evidence type="ECO:0000313" key="1">
    <source>
        <dbReference type="EMBL" id="CAL1357941.1"/>
    </source>
</evidence>
<protein>
    <submittedName>
        <fullName evidence="1">Uncharacterized protein</fullName>
    </submittedName>
</protein>
<evidence type="ECO:0000313" key="2">
    <source>
        <dbReference type="Proteomes" id="UP001497516"/>
    </source>
</evidence>
<organism evidence="1 2">
    <name type="scientific">Linum trigynum</name>
    <dbReference type="NCBI Taxonomy" id="586398"/>
    <lineage>
        <taxon>Eukaryota</taxon>
        <taxon>Viridiplantae</taxon>
        <taxon>Streptophyta</taxon>
        <taxon>Embryophyta</taxon>
        <taxon>Tracheophyta</taxon>
        <taxon>Spermatophyta</taxon>
        <taxon>Magnoliopsida</taxon>
        <taxon>eudicotyledons</taxon>
        <taxon>Gunneridae</taxon>
        <taxon>Pentapetalae</taxon>
        <taxon>rosids</taxon>
        <taxon>fabids</taxon>
        <taxon>Malpighiales</taxon>
        <taxon>Linaceae</taxon>
        <taxon>Linum</taxon>
    </lineage>
</organism>